<dbReference type="Proteomes" id="UP000033636">
    <property type="component" value="Unassembled WGS sequence"/>
</dbReference>
<proteinExistence type="predicted"/>
<organism evidence="1 2">
    <name type="scientific">Thermoproteus sp. AZ2</name>
    <dbReference type="NCBI Taxonomy" id="1609232"/>
    <lineage>
        <taxon>Archaea</taxon>
        <taxon>Thermoproteota</taxon>
        <taxon>Thermoprotei</taxon>
        <taxon>Thermoproteales</taxon>
        <taxon>Thermoproteaceae</taxon>
        <taxon>Thermoproteus</taxon>
    </lineage>
</organism>
<evidence type="ECO:0000313" key="1">
    <source>
        <dbReference type="EMBL" id="MFB6490068.1"/>
    </source>
</evidence>
<protein>
    <submittedName>
        <fullName evidence="1">Uncharacterized protein</fullName>
    </submittedName>
</protein>
<name>A0ACC6UZD9_9CREN</name>
<reference evidence="1" key="1">
    <citation type="submission" date="2024-07" db="EMBL/GenBank/DDBJ databases">
        <title>Metagenome and Metagenome-Assembled Genomes of Archaea from a hot spring from the geothermal field of Los Azufres, Mexico.</title>
        <authorList>
            <person name="Marin-Paredes R."/>
            <person name="Martinez-Romero E."/>
            <person name="Servin-Garciduenas L.E."/>
        </authorList>
    </citation>
    <scope>NUCLEOTIDE SEQUENCE</scope>
</reference>
<dbReference type="EMBL" id="JZWT02000004">
    <property type="protein sequence ID" value="MFB6490068.1"/>
    <property type="molecule type" value="Genomic_DNA"/>
</dbReference>
<gene>
    <name evidence="1" type="ORF">TU35_002280</name>
</gene>
<accession>A0ACC6UZD9</accession>
<evidence type="ECO:0000313" key="2">
    <source>
        <dbReference type="Proteomes" id="UP000033636"/>
    </source>
</evidence>
<sequence length="137" mass="15065">MARAFLMSIKPKFGEEILSGFKRYELRRVAAGLIEPGDVVYLYFTRPIAAVVGWFEAGVVYIAPPANLREVAAALGDIGLGDEDWRYVEGAKYAMLIEVKRQARCGRPLPLGELGLRAPPSYARLRPAAARGLARLC</sequence>
<comment type="caution">
    <text evidence="1">The sequence shown here is derived from an EMBL/GenBank/DDBJ whole genome shotgun (WGS) entry which is preliminary data.</text>
</comment>